<dbReference type="OrthoDB" id="9801541at2"/>
<evidence type="ECO:0000313" key="4">
    <source>
        <dbReference type="Proteomes" id="UP000593880"/>
    </source>
</evidence>
<reference evidence="2" key="1">
    <citation type="journal article" date="2014" name="Int. J. Syst. Evol. Microbiol.">
        <title>Complete genome sequence of Corynebacterium casei LMG S-19264T (=DSM 44701T), isolated from a smear-ripened cheese.</title>
        <authorList>
            <consortium name="US DOE Joint Genome Institute (JGI-PGF)"/>
            <person name="Walter F."/>
            <person name="Albersmeier A."/>
            <person name="Kalinowski J."/>
            <person name="Ruckert C."/>
        </authorList>
    </citation>
    <scope>NUCLEOTIDE SEQUENCE</scope>
    <source>
        <strain evidence="2">CGMCC 1.15034</strain>
    </source>
</reference>
<protein>
    <submittedName>
        <fullName evidence="2">Uncharacterized protein</fullName>
    </submittedName>
</protein>
<reference evidence="3 4" key="2">
    <citation type="submission" date="2018-06" db="EMBL/GenBank/DDBJ databases">
        <title>Comparative genomics of rhizobia nodulating Arachis hypogaea in China.</title>
        <authorList>
            <person name="Li Y."/>
        </authorList>
    </citation>
    <scope>NUCLEOTIDE SEQUENCE [LARGE SCALE GENOMIC DNA]</scope>
    <source>
        <strain evidence="3 4">CCBAU 51658</strain>
    </source>
</reference>
<evidence type="ECO:0000313" key="5">
    <source>
        <dbReference type="Proteomes" id="UP000625079"/>
    </source>
</evidence>
<dbReference type="RefSeq" id="WP_128966118.1">
    <property type="nucleotide sequence ID" value="NZ_BMHC01000004.1"/>
</dbReference>
<evidence type="ECO:0000313" key="2">
    <source>
        <dbReference type="EMBL" id="GGI23815.1"/>
    </source>
</evidence>
<evidence type="ECO:0000313" key="3">
    <source>
        <dbReference type="EMBL" id="QOZ60514.1"/>
    </source>
</evidence>
<reference evidence="2" key="3">
    <citation type="submission" date="2022-12" db="EMBL/GenBank/DDBJ databases">
        <authorList>
            <person name="Sun Q."/>
            <person name="Zhou Y."/>
        </authorList>
    </citation>
    <scope>NUCLEOTIDE SEQUENCE</scope>
    <source>
        <strain evidence="2">CGMCC 1.15034</strain>
    </source>
</reference>
<proteinExistence type="predicted"/>
<organism evidence="2 5">
    <name type="scientific">Bradyrhizobium guangdongense</name>
    <dbReference type="NCBI Taxonomy" id="1325090"/>
    <lineage>
        <taxon>Bacteria</taxon>
        <taxon>Pseudomonadati</taxon>
        <taxon>Pseudomonadota</taxon>
        <taxon>Alphaproteobacteria</taxon>
        <taxon>Hyphomicrobiales</taxon>
        <taxon>Nitrobacteraceae</taxon>
        <taxon>Bradyrhizobium</taxon>
    </lineage>
</organism>
<evidence type="ECO:0000256" key="1">
    <source>
        <dbReference type="SAM" id="MobiDB-lite"/>
    </source>
</evidence>
<sequence>MAKSKQRQQPIPNRQAAPPLPPTPPAVTPQVAFGYNPAGPREPVDIVSSKEGWSEFTLSDGTVLRAKAVVLDVRKMVGQYNQDGEPVYEMQMTMVNQARVPEELKKKG</sequence>
<keyword evidence="4" id="KW-1185">Reference proteome</keyword>
<feature type="region of interest" description="Disordered" evidence="1">
    <location>
        <begin position="1"/>
        <end position="37"/>
    </location>
</feature>
<dbReference type="EMBL" id="BMHC01000004">
    <property type="protein sequence ID" value="GGI23815.1"/>
    <property type="molecule type" value="Genomic_DNA"/>
</dbReference>
<dbReference type="Proteomes" id="UP000593880">
    <property type="component" value="Chromosome"/>
</dbReference>
<dbReference type="Proteomes" id="UP000625079">
    <property type="component" value="Unassembled WGS sequence"/>
</dbReference>
<feature type="compositionally biased region" description="Pro residues" evidence="1">
    <location>
        <begin position="18"/>
        <end position="27"/>
    </location>
</feature>
<accession>A0A410V720</accession>
<dbReference type="AlphaFoldDB" id="A0A410V720"/>
<gene>
    <name evidence="2" type="ORF">GCM10010987_26270</name>
    <name evidence="3" type="ORF">XH86_18640</name>
</gene>
<dbReference type="EMBL" id="CP030057">
    <property type="protein sequence ID" value="QOZ60514.1"/>
    <property type="molecule type" value="Genomic_DNA"/>
</dbReference>
<name>A0A410V720_9BRAD</name>